<accession>A0A2W4T7G6</accession>
<comment type="caution">
    <text evidence="1">The sequence shown here is derived from an EMBL/GenBank/DDBJ whole genome shotgun (WGS) entry which is preliminary data.</text>
</comment>
<organism evidence="1 2">
    <name type="scientific">Candidatus Methylumidiphilus alinenensis</name>
    <dbReference type="NCBI Taxonomy" id="2202197"/>
    <lineage>
        <taxon>Bacteria</taxon>
        <taxon>Pseudomonadati</taxon>
        <taxon>Pseudomonadota</taxon>
        <taxon>Gammaproteobacteria</taxon>
        <taxon>Methylococcales</taxon>
        <taxon>Candidatus Methylumidiphilus</taxon>
    </lineage>
</organism>
<evidence type="ECO:0000313" key="2">
    <source>
        <dbReference type="Proteomes" id="UP000249396"/>
    </source>
</evidence>
<name>A0A2W4T7G6_9GAMM</name>
<protein>
    <submittedName>
        <fullName evidence="1">Uncharacterized protein</fullName>
    </submittedName>
</protein>
<gene>
    <name evidence="1" type="ORF">DM484_12580</name>
</gene>
<sequence length="66" mass="7933">MEATAYRWVLRKVMSTSKGQAGAWRSQKERQAPAWQGFAEELFVIFVDNSFRFWWIHYWKSPTIGY</sequence>
<evidence type="ECO:0000313" key="1">
    <source>
        <dbReference type="EMBL" id="PZN78707.1"/>
    </source>
</evidence>
<dbReference type="EMBL" id="QJPH01000314">
    <property type="protein sequence ID" value="PZN78707.1"/>
    <property type="molecule type" value="Genomic_DNA"/>
</dbReference>
<reference evidence="1 2" key="1">
    <citation type="journal article" date="2018" name="Aquat. Microb. Ecol.">
        <title>Gammaproteobacterial methanotrophs dominate.</title>
        <authorList>
            <person name="Rissanen A.J."/>
            <person name="Saarenheimo J."/>
            <person name="Tiirola M."/>
            <person name="Peura S."/>
            <person name="Aalto S.L."/>
            <person name="Karvinen A."/>
            <person name="Nykanen H."/>
        </authorList>
    </citation>
    <scope>NUCLEOTIDE SEQUENCE [LARGE SCALE GENOMIC DNA]</scope>
    <source>
        <strain evidence="1">AMbin10</strain>
    </source>
</reference>
<proteinExistence type="predicted"/>
<dbReference type="AlphaFoldDB" id="A0A2W4T7G6"/>
<dbReference type="Proteomes" id="UP000249396">
    <property type="component" value="Unassembled WGS sequence"/>
</dbReference>